<dbReference type="InterPro" id="IPR026001">
    <property type="entry name" value="Abi-like_C"/>
</dbReference>
<comment type="caution">
    <text evidence="2">The sequence shown here is derived from an EMBL/GenBank/DDBJ whole genome shotgun (WGS) entry which is preliminary data.</text>
</comment>
<dbReference type="RefSeq" id="WP_118102520.1">
    <property type="nucleotide sequence ID" value="NZ_CABJEU010000001.1"/>
</dbReference>
<dbReference type="InParanoid" id="A0A414NF73"/>
<accession>A0A414NF73</accession>
<gene>
    <name evidence="2" type="ORF">DW682_01365</name>
</gene>
<evidence type="ECO:0000259" key="1">
    <source>
        <dbReference type="Pfam" id="PF14355"/>
    </source>
</evidence>
<dbReference type="EMBL" id="QSLJ01000001">
    <property type="protein sequence ID" value="RHF38387.1"/>
    <property type="molecule type" value="Genomic_DNA"/>
</dbReference>
<evidence type="ECO:0000313" key="2">
    <source>
        <dbReference type="EMBL" id="RHF38387.1"/>
    </source>
</evidence>
<feature type="domain" description="Abortive infection protein-like C-terminal" evidence="1">
    <location>
        <begin position="210"/>
        <end position="285"/>
    </location>
</feature>
<organism evidence="2 3">
    <name type="scientific">Collinsella intestinalis</name>
    <dbReference type="NCBI Taxonomy" id="147207"/>
    <lineage>
        <taxon>Bacteria</taxon>
        <taxon>Bacillati</taxon>
        <taxon>Actinomycetota</taxon>
        <taxon>Coriobacteriia</taxon>
        <taxon>Coriobacteriales</taxon>
        <taxon>Coriobacteriaceae</taxon>
        <taxon>Collinsella</taxon>
    </lineage>
</organism>
<proteinExistence type="predicted"/>
<dbReference type="AlphaFoldDB" id="A0A414NF73"/>
<keyword evidence="3" id="KW-1185">Reference proteome</keyword>
<name>A0A414NF73_9ACTN</name>
<reference evidence="2" key="1">
    <citation type="submission" date="2018-08" db="EMBL/GenBank/DDBJ databases">
        <title>A genome reference for cultivated species of the human gut microbiota.</title>
        <authorList>
            <person name="Zou Y."/>
            <person name="Xue W."/>
            <person name="Luo G."/>
        </authorList>
    </citation>
    <scope>NUCLEOTIDE SEQUENCE [LARGE SCALE GENOMIC DNA]</scope>
    <source>
        <strain evidence="2">AM25-33</strain>
    </source>
</reference>
<sequence length="293" mass="32719">MSKENYKLLKRRRIYDILDGDEHFVSKIDGRELSMPYLSGPRIVQILNTFGDPVEYGSLSRWMYVEELLDYCIEKDRASDALSYLFSLEQFVDALRGLSPDEIAIQHEEIVNGAVELINGELYFGGHELRVCGGIYVVVDRGSALKVATPSISAIDRNYVRDIADRAQADIDKGEFDSATTKARTLLEEVFIYVIEQKGEKSSETGDIGKLYKHVKSLYGMHGDASMDRRVNMLLSGLEKIVSAVSEMRNKNGDAHGLGSSRLNIADYHARLAVNAATNMADFILSVADHANR</sequence>
<evidence type="ECO:0000313" key="3">
    <source>
        <dbReference type="Proteomes" id="UP000283983"/>
    </source>
</evidence>
<protein>
    <submittedName>
        <fullName evidence="2">Abortive phage infection protein</fullName>
    </submittedName>
</protein>
<dbReference type="Proteomes" id="UP000283983">
    <property type="component" value="Unassembled WGS sequence"/>
</dbReference>
<dbReference type="Pfam" id="PF14355">
    <property type="entry name" value="Abi_C"/>
    <property type="match status" value="1"/>
</dbReference>